<dbReference type="Proteomes" id="UP000014480">
    <property type="component" value="Unassembled WGS sequence"/>
</dbReference>
<name>A0A484FGI5_COLOR</name>
<dbReference type="AlphaFoldDB" id="A0A484FGI5"/>
<accession>A0A484FGI5</accession>
<evidence type="ECO:0000313" key="2">
    <source>
        <dbReference type="Proteomes" id="UP000014480"/>
    </source>
</evidence>
<protein>
    <submittedName>
        <fullName evidence="1">Uncharacterized protein</fullName>
    </submittedName>
</protein>
<proteinExistence type="predicted"/>
<evidence type="ECO:0000313" key="1">
    <source>
        <dbReference type="EMBL" id="TDZ16746.1"/>
    </source>
</evidence>
<reference evidence="2" key="2">
    <citation type="journal article" date="2019" name="Mol. Plant Microbe Interact.">
        <title>Genome sequence resources for four phytopathogenic fungi from the Colletotrichum orbiculare species complex.</title>
        <authorList>
            <person name="Gan P."/>
            <person name="Tsushima A."/>
            <person name="Narusaka M."/>
            <person name="Narusaka Y."/>
            <person name="Takano Y."/>
            <person name="Kubo Y."/>
            <person name="Shirasu K."/>
        </authorList>
    </citation>
    <scope>GENOME REANNOTATION</scope>
    <source>
        <strain evidence="2">104-T / ATCC 96160 / CBS 514.97 / LARS 414 / MAFF 240422</strain>
    </source>
</reference>
<organism evidence="1 2">
    <name type="scientific">Colletotrichum orbiculare (strain 104-T / ATCC 96160 / CBS 514.97 / LARS 414 / MAFF 240422)</name>
    <name type="common">Cucumber anthracnose fungus</name>
    <name type="synonym">Colletotrichum lagenarium</name>
    <dbReference type="NCBI Taxonomy" id="1213857"/>
    <lineage>
        <taxon>Eukaryota</taxon>
        <taxon>Fungi</taxon>
        <taxon>Dikarya</taxon>
        <taxon>Ascomycota</taxon>
        <taxon>Pezizomycotina</taxon>
        <taxon>Sordariomycetes</taxon>
        <taxon>Hypocreomycetidae</taxon>
        <taxon>Glomerellales</taxon>
        <taxon>Glomerellaceae</taxon>
        <taxon>Colletotrichum</taxon>
        <taxon>Colletotrichum orbiculare species complex</taxon>
    </lineage>
</organism>
<sequence>MEKELIERGKKYIRLFDARASVWDYNGPVFRAGREGYLLDKSNRAALQLGGWKRWNDALEGRVLLDAASVQENHMPEMDHQLGLLTSIDRISDENLLMCSGCVTVKHSLDWQDIVVAVDDLSPITSCDPTTRSQVFGYDEEGKSFESLLSYRLDSIPVSRSSKGIIFTVRCKAFEIAQALVGQEAESARRVFFGIDLLDFESDEASPNETLQDIVCLLGAAVTLEAVVCFHNFATLVAKRSVNEPGKCKKIRDFVRVLGSFEGVAFILLDENDETDDMFDRLNPHELKVVRRGGKSQEEGGDESCGAIDDQEGEKLQGAMRGQNRDWKLVFAKPR</sequence>
<gene>
    <name evidence="1" type="ORF">Cob_v010384</name>
</gene>
<dbReference type="OrthoDB" id="10648451at2759"/>
<keyword evidence="2" id="KW-1185">Reference proteome</keyword>
<dbReference type="EMBL" id="AMCV02000033">
    <property type="protein sequence ID" value="TDZ16746.1"/>
    <property type="molecule type" value="Genomic_DNA"/>
</dbReference>
<comment type="caution">
    <text evidence="1">The sequence shown here is derived from an EMBL/GenBank/DDBJ whole genome shotgun (WGS) entry which is preliminary data.</text>
</comment>
<reference evidence="2" key="1">
    <citation type="journal article" date="2013" name="New Phytol.">
        <title>Comparative genomic and transcriptomic analyses reveal the hemibiotrophic stage shift of Colletotrichum fungi.</title>
        <authorList>
            <person name="Gan P."/>
            <person name="Ikeda K."/>
            <person name="Irieda H."/>
            <person name="Narusaka M."/>
            <person name="O'Connell R.J."/>
            <person name="Narusaka Y."/>
            <person name="Takano Y."/>
            <person name="Kubo Y."/>
            <person name="Shirasu K."/>
        </authorList>
    </citation>
    <scope>NUCLEOTIDE SEQUENCE [LARGE SCALE GENOMIC DNA]</scope>
    <source>
        <strain evidence="2">104-T / ATCC 96160 / CBS 514.97 / LARS 414 / MAFF 240422</strain>
    </source>
</reference>